<feature type="compositionally biased region" description="Polar residues" evidence="6">
    <location>
        <begin position="857"/>
        <end position="867"/>
    </location>
</feature>
<dbReference type="PANTHER" id="PTHR23180:SF160">
    <property type="entry name" value="ADP-RIBOSYLATION FACTOR GTPASE-ACTIVATING PROTEIN EFFECTOR PROTEIN 1"/>
    <property type="match status" value="1"/>
</dbReference>
<dbReference type="SMART" id="SM00233">
    <property type="entry name" value="PH"/>
    <property type="match status" value="1"/>
</dbReference>
<dbReference type="PANTHER" id="PTHR23180">
    <property type="entry name" value="CENTAURIN/ARF"/>
    <property type="match status" value="1"/>
</dbReference>
<feature type="compositionally biased region" description="Polar residues" evidence="6">
    <location>
        <begin position="363"/>
        <end position="382"/>
    </location>
</feature>
<evidence type="ECO:0000259" key="7">
    <source>
        <dbReference type="PROSITE" id="PS50003"/>
    </source>
</evidence>
<dbReference type="InterPro" id="IPR001849">
    <property type="entry name" value="PH_domain"/>
</dbReference>
<dbReference type="Pfam" id="PF16746">
    <property type="entry name" value="BAR_3"/>
    <property type="match status" value="1"/>
</dbReference>
<feature type="domain" description="Arf-GAP" evidence="8">
    <location>
        <begin position="416"/>
        <end position="536"/>
    </location>
</feature>
<dbReference type="SUPFAM" id="SSF48403">
    <property type="entry name" value="Ankyrin repeat"/>
    <property type="match status" value="1"/>
</dbReference>
<dbReference type="SUPFAM" id="SSF57863">
    <property type="entry name" value="ArfGap/RecO-like zinc finger"/>
    <property type="match status" value="1"/>
</dbReference>
<gene>
    <name evidence="9" type="ORF">M0812_17961</name>
</gene>
<protein>
    <submittedName>
        <fullName evidence="9">Centaurin/arf</fullName>
    </submittedName>
</protein>
<dbReference type="GO" id="GO:0005737">
    <property type="term" value="C:cytoplasm"/>
    <property type="evidence" value="ECO:0007669"/>
    <property type="project" value="InterPro"/>
</dbReference>
<dbReference type="InterPro" id="IPR036770">
    <property type="entry name" value="Ankyrin_rpt-contain_sf"/>
</dbReference>
<feature type="compositionally biased region" description="Basic residues" evidence="6">
    <location>
        <begin position="868"/>
        <end position="878"/>
    </location>
</feature>
<evidence type="ECO:0000259" key="8">
    <source>
        <dbReference type="PROSITE" id="PS50115"/>
    </source>
</evidence>
<dbReference type="InterPro" id="IPR002110">
    <property type="entry name" value="Ankyrin_rpt"/>
</dbReference>
<evidence type="ECO:0000313" key="9">
    <source>
        <dbReference type="EMBL" id="KAJ3435919.1"/>
    </source>
</evidence>
<dbReference type="SUPFAM" id="SSF103657">
    <property type="entry name" value="BAR/IMD domain-like"/>
    <property type="match status" value="1"/>
</dbReference>
<evidence type="ECO:0000313" key="10">
    <source>
        <dbReference type="Proteomes" id="UP001146793"/>
    </source>
</evidence>
<dbReference type="Pfam" id="PF12796">
    <property type="entry name" value="Ank_2"/>
    <property type="match status" value="1"/>
</dbReference>
<dbReference type="InterPro" id="IPR027267">
    <property type="entry name" value="AH/BAR_dom_sf"/>
</dbReference>
<feature type="domain" description="PH" evidence="7">
    <location>
        <begin position="264"/>
        <end position="360"/>
    </location>
</feature>
<keyword evidence="2 5" id="KW-0863">Zinc-finger</keyword>
<accession>A0AAV7Z4G1</accession>
<feature type="compositionally biased region" description="Polar residues" evidence="6">
    <location>
        <begin position="879"/>
        <end position="896"/>
    </location>
</feature>
<dbReference type="Proteomes" id="UP001146793">
    <property type="component" value="Unassembled WGS sequence"/>
</dbReference>
<evidence type="ECO:0000256" key="4">
    <source>
        <dbReference type="PROSITE-ProRule" id="PRU00023"/>
    </source>
</evidence>
<feature type="compositionally biased region" description="Polar residues" evidence="6">
    <location>
        <begin position="818"/>
        <end position="834"/>
    </location>
</feature>
<dbReference type="AlphaFoldDB" id="A0AAV7Z4G1"/>
<dbReference type="GO" id="GO:0005096">
    <property type="term" value="F:GTPase activator activity"/>
    <property type="evidence" value="ECO:0007669"/>
    <property type="project" value="InterPro"/>
</dbReference>
<sequence length="910" mass="105885">MFSAEALVEDSPFIQKRFNEEIKSIRVLKTKIRKINKIALQYSKAVQNLTEVGNNFVESINNLNPCVYENVQDQTQFLLSGALSTFAVAFKSVMDGQNKSIQHLKKLFIDPLEKFIKYEIKRATKSSKKRNKLKAHRDSIFSRFLTQPPQKKITEKMLNTVYQAEKEYLAANVNLSSQIYSVNQKKKSEIIETVYETMINQSDFYHHAYQSTKSIESRMKNCVADIKLFRDKYTKNEQNLHNFSEEVIDLYELNLEKKLGNKDVLKKSGYLLAKTGGVGKGWKTRFYVIEDFHFYYLHPQTLEKKDTIPLLLATTKPITDQSRRNCFEMVYANKNKNIIMQALTEDDMNSWIEIIQNNTRTSLNQQVDGQNLGKNNQMTRQENNNVNNNNSRSRSSSSSNNNNNNNHRMSSNMNSKEIIDILYKIEGNDVCIDCGAPNPEWVSITLGITCCIQCGGAHRSLGTDYCKVRSLQLDKFDNSIIPLFQNLGNKFINSVLEKYLDKGQKPKYNDSAEVKKKFILQKYKGLQFTDRIQDLENINYYLFESFHQNNLAHIIITLLSNPDTNWKNPEINGKSILHYAIQCGVPDYYVILLKLYRSNINLLDDGNLTPLHIAVQENNEQLVKVLLNLGATIEIESLKNQNIKYQNAYDLAKQLNHKSCENLILNHFHQKNPDLFKKKKSSIGNRATQRRLPSVPQQQQNQEQKQRKFPPKFPQRQEQQQQQQQQQQQRKFPPKFPPRKEQQQQQQQRKFPRKFPPKFPPRQEQQQQQLQRKFPQKRYPNNENSPNINSRNDNFKNTKRYTTVIKKTNMPPKINRRLSYNSSTQGIRNNQKSTPIIPKRRISGGGGTTSVTINTNQKNRNNSSIKTSPRRPRSKTWGKRSNTLVNTTRVNQQNSAELPPRPPPRRMNKN</sequence>
<dbReference type="PROSITE" id="PS50297">
    <property type="entry name" value="ANK_REP_REGION"/>
    <property type="match status" value="1"/>
</dbReference>
<dbReference type="PROSITE" id="PS50003">
    <property type="entry name" value="PH_DOMAIN"/>
    <property type="match status" value="1"/>
</dbReference>
<evidence type="ECO:0000256" key="5">
    <source>
        <dbReference type="PROSITE-ProRule" id="PRU00288"/>
    </source>
</evidence>
<name>A0AAV7Z4G1_9EUKA</name>
<dbReference type="InterPro" id="IPR011993">
    <property type="entry name" value="PH-like_dom_sf"/>
</dbReference>
<dbReference type="PROSITE" id="PS50115">
    <property type="entry name" value="ARFGAP"/>
    <property type="match status" value="1"/>
</dbReference>
<keyword evidence="3" id="KW-0862">Zinc</keyword>
<dbReference type="InterPro" id="IPR037278">
    <property type="entry name" value="ARFGAP/RecO"/>
</dbReference>
<dbReference type="CDD" id="cd07307">
    <property type="entry name" value="BAR"/>
    <property type="match status" value="1"/>
</dbReference>
<dbReference type="InterPro" id="IPR045258">
    <property type="entry name" value="ACAP1/2/3-like"/>
</dbReference>
<dbReference type="GO" id="GO:0008270">
    <property type="term" value="F:zinc ion binding"/>
    <property type="evidence" value="ECO:0007669"/>
    <property type="project" value="UniProtKB-KW"/>
</dbReference>
<keyword evidence="4" id="KW-0040">ANK repeat</keyword>
<dbReference type="InterPro" id="IPR038508">
    <property type="entry name" value="ArfGAP_dom_sf"/>
</dbReference>
<comment type="caution">
    <text evidence="9">The sequence shown here is derived from an EMBL/GenBank/DDBJ whole genome shotgun (WGS) entry which is preliminary data.</text>
</comment>
<dbReference type="Pfam" id="PF00169">
    <property type="entry name" value="PH"/>
    <property type="match status" value="1"/>
</dbReference>
<dbReference type="Gene3D" id="1.20.1270.60">
    <property type="entry name" value="Arfaptin homology (AH) domain/BAR domain"/>
    <property type="match status" value="1"/>
</dbReference>
<evidence type="ECO:0000256" key="2">
    <source>
        <dbReference type="ARBA" id="ARBA00022771"/>
    </source>
</evidence>
<feature type="compositionally biased region" description="Low complexity" evidence="6">
    <location>
        <begin position="762"/>
        <end position="792"/>
    </location>
</feature>
<feature type="repeat" description="ANK" evidence="4">
    <location>
        <begin position="606"/>
        <end position="638"/>
    </location>
</feature>
<dbReference type="CDD" id="cd08204">
    <property type="entry name" value="ArfGap"/>
    <property type="match status" value="1"/>
</dbReference>
<proteinExistence type="predicted"/>
<feature type="region of interest" description="Disordered" evidence="6">
    <location>
        <begin position="675"/>
        <end position="910"/>
    </location>
</feature>
<evidence type="ECO:0000256" key="1">
    <source>
        <dbReference type="ARBA" id="ARBA00022723"/>
    </source>
</evidence>
<evidence type="ECO:0000256" key="6">
    <source>
        <dbReference type="SAM" id="MobiDB-lite"/>
    </source>
</evidence>
<feature type="region of interest" description="Disordered" evidence="6">
    <location>
        <begin position="363"/>
        <end position="411"/>
    </location>
</feature>
<dbReference type="InterPro" id="IPR001164">
    <property type="entry name" value="ArfGAP_dom"/>
</dbReference>
<reference evidence="9" key="1">
    <citation type="submission" date="2022-08" db="EMBL/GenBank/DDBJ databases">
        <title>Novel sulphate-reducing endosymbionts in the free-living metamonad Anaeramoeba.</title>
        <authorList>
            <person name="Jerlstrom-Hultqvist J."/>
            <person name="Cepicka I."/>
            <person name="Gallot-Lavallee L."/>
            <person name="Salas-Leiva D."/>
            <person name="Curtis B.A."/>
            <person name="Zahonova K."/>
            <person name="Pipaliya S."/>
            <person name="Dacks J."/>
            <person name="Roger A.J."/>
        </authorList>
    </citation>
    <scope>NUCLEOTIDE SEQUENCE</scope>
    <source>
        <strain evidence="9">Busselton2</strain>
    </source>
</reference>
<dbReference type="Gene3D" id="1.25.40.20">
    <property type="entry name" value="Ankyrin repeat-containing domain"/>
    <property type="match status" value="1"/>
</dbReference>
<dbReference type="SMART" id="SM00248">
    <property type="entry name" value="ANK"/>
    <property type="match status" value="2"/>
</dbReference>
<keyword evidence="1" id="KW-0479">Metal-binding</keyword>
<organism evidence="9 10">
    <name type="scientific">Anaeramoeba flamelloides</name>
    <dbReference type="NCBI Taxonomy" id="1746091"/>
    <lineage>
        <taxon>Eukaryota</taxon>
        <taxon>Metamonada</taxon>
        <taxon>Anaeramoebidae</taxon>
        <taxon>Anaeramoeba</taxon>
    </lineage>
</organism>
<dbReference type="PROSITE" id="PS50088">
    <property type="entry name" value="ANK_REPEAT"/>
    <property type="match status" value="1"/>
</dbReference>
<dbReference type="Gene3D" id="2.30.29.30">
    <property type="entry name" value="Pleckstrin-homology domain (PH domain)/Phosphotyrosine-binding domain (PTB)"/>
    <property type="match status" value="1"/>
</dbReference>
<dbReference type="Gene3D" id="1.10.220.150">
    <property type="entry name" value="Arf GTPase activating protein"/>
    <property type="match status" value="1"/>
</dbReference>
<feature type="compositionally biased region" description="Low complexity" evidence="6">
    <location>
        <begin position="383"/>
        <end position="411"/>
    </location>
</feature>
<evidence type="ECO:0000256" key="3">
    <source>
        <dbReference type="ARBA" id="ARBA00022833"/>
    </source>
</evidence>
<dbReference type="Pfam" id="PF01412">
    <property type="entry name" value="ArfGap"/>
    <property type="match status" value="1"/>
</dbReference>
<dbReference type="InterPro" id="IPR004148">
    <property type="entry name" value="BAR_dom"/>
</dbReference>
<dbReference type="SMART" id="SM00105">
    <property type="entry name" value="ArfGap"/>
    <property type="match status" value="1"/>
</dbReference>
<dbReference type="SUPFAM" id="SSF50729">
    <property type="entry name" value="PH domain-like"/>
    <property type="match status" value="1"/>
</dbReference>
<dbReference type="PRINTS" id="PR00405">
    <property type="entry name" value="REVINTRACTNG"/>
</dbReference>
<feature type="compositionally biased region" description="Low complexity" evidence="6">
    <location>
        <begin position="714"/>
        <end position="731"/>
    </location>
</feature>
<dbReference type="EMBL" id="JANTQA010000036">
    <property type="protein sequence ID" value="KAJ3435919.1"/>
    <property type="molecule type" value="Genomic_DNA"/>
</dbReference>